<feature type="region of interest" description="Disordered" evidence="1">
    <location>
        <begin position="1"/>
        <end position="104"/>
    </location>
</feature>
<proteinExistence type="predicted"/>
<protein>
    <recommendedName>
        <fullName evidence="4">Early meiotic induction protein 1</fullName>
    </recommendedName>
</protein>
<gene>
    <name evidence="2" type="ORF">QBC35DRAFT_230568</name>
</gene>
<accession>A0AAN7AJ68</accession>
<keyword evidence="3" id="KW-1185">Reference proteome</keyword>
<feature type="region of interest" description="Disordered" evidence="1">
    <location>
        <begin position="223"/>
        <end position="243"/>
    </location>
</feature>
<evidence type="ECO:0000313" key="2">
    <source>
        <dbReference type="EMBL" id="KAK4187585.1"/>
    </source>
</evidence>
<dbReference type="Proteomes" id="UP001302126">
    <property type="component" value="Unassembled WGS sequence"/>
</dbReference>
<feature type="compositionally biased region" description="Pro residues" evidence="1">
    <location>
        <begin position="59"/>
        <end position="69"/>
    </location>
</feature>
<evidence type="ECO:0008006" key="4">
    <source>
        <dbReference type="Google" id="ProtNLM"/>
    </source>
</evidence>
<dbReference type="PANTHER" id="PTHR28052">
    <property type="entry name" value="UPF0545 PROTEIN C22ORF39"/>
    <property type="match status" value="1"/>
</dbReference>
<sequence length="243" mass="27525">MGWFWSSTPVNGTANSSSPSSPPPPAAPQRQPTRDEIEIAKFMGELKEAAAPRPSRSQPAPPPPPPPPAAEEKESKSSWLSWASAPAPAEPPKPPKTTRSPESLAMSEHLYPTTMSCRDAFDYAWHCQSPGGQVSSVYRDGGLRQCSELWDDFWFCMRIKSYSPEQKAEAIRDHFRQKERLKYDGKPSSEDIWESRSELVQPGTAFTRKFDPPITDDAKFAQEEEKRRQRVREYVQEMEGRKQ</sequence>
<reference evidence="2" key="1">
    <citation type="journal article" date="2023" name="Mol. Phylogenet. Evol.">
        <title>Genome-scale phylogeny and comparative genomics of the fungal order Sordariales.</title>
        <authorList>
            <person name="Hensen N."/>
            <person name="Bonometti L."/>
            <person name="Westerberg I."/>
            <person name="Brannstrom I.O."/>
            <person name="Guillou S."/>
            <person name="Cros-Aarteil S."/>
            <person name="Calhoun S."/>
            <person name="Haridas S."/>
            <person name="Kuo A."/>
            <person name="Mondo S."/>
            <person name="Pangilinan J."/>
            <person name="Riley R."/>
            <person name="LaButti K."/>
            <person name="Andreopoulos B."/>
            <person name="Lipzen A."/>
            <person name="Chen C."/>
            <person name="Yan M."/>
            <person name="Daum C."/>
            <person name="Ng V."/>
            <person name="Clum A."/>
            <person name="Steindorff A."/>
            <person name="Ohm R.A."/>
            <person name="Martin F."/>
            <person name="Silar P."/>
            <person name="Natvig D.O."/>
            <person name="Lalanne C."/>
            <person name="Gautier V."/>
            <person name="Ament-Velasquez S.L."/>
            <person name="Kruys A."/>
            <person name="Hutchinson M.I."/>
            <person name="Powell A.J."/>
            <person name="Barry K."/>
            <person name="Miller A.N."/>
            <person name="Grigoriev I.V."/>
            <person name="Debuchy R."/>
            <person name="Gladieux P."/>
            <person name="Hiltunen Thoren M."/>
            <person name="Johannesson H."/>
        </authorList>
    </citation>
    <scope>NUCLEOTIDE SEQUENCE</scope>
    <source>
        <strain evidence="2">PSN309</strain>
    </source>
</reference>
<dbReference type="EMBL" id="MU864400">
    <property type="protein sequence ID" value="KAK4187585.1"/>
    <property type="molecule type" value="Genomic_DNA"/>
</dbReference>
<reference evidence="2" key="2">
    <citation type="submission" date="2023-05" db="EMBL/GenBank/DDBJ databases">
        <authorList>
            <consortium name="Lawrence Berkeley National Laboratory"/>
            <person name="Steindorff A."/>
            <person name="Hensen N."/>
            <person name="Bonometti L."/>
            <person name="Westerberg I."/>
            <person name="Brannstrom I.O."/>
            <person name="Guillou S."/>
            <person name="Cros-Aarteil S."/>
            <person name="Calhoun S."/>
            <person name="Haridas S."/>
            <person name="Kuo A."/>
            <person name="Mondo S."/>
            <person name="Pangilinan J."/>
            <person name="Riley R."/>
            <person name="Labutti K."/>
            <person name="Andreopoulos B."/>
            <person name="Lipzen A."/>
            <person name="Chen C."/>
            <person name="Yanf M."/>
            <person name="Daum C."/>
            <person name="Ng V."/>
            <person name="Clum A."/>
            <person name="Ohm R."/>
            <person name="Martin F."/>
            <person name="Silar P."/>
            <person name="Natvig D."/>
            <person name="Lalanne C."/>
            <person name="Gautier V."/>
            <person name="Ament-Velasquez S.L."/>
            <person name="Kruys A."/>
            <person name="Hutchinson M.I."/>
            <person name="Powell A.J."/>
            <person name="Barry K."/>
            <person name="Miller A.N."/>
            <person name="Grigoriev I.V."/>
            <person name="Debuchy R."/>
            <person name="Gladieux P."/>
            <person name="Thoren M.H."/>
            <person name="Johannesson H."/>
        </authorList>
    </citation>
    <scope>NUCLEOTIDE SEQUENCE</scope>
    <source>
        <strain evidence="2">PSN309</strain>
    </source>
</reference>
<dbReference type="Pfam" id="PF11326">
    <property type="entry name" value="PANTS-like"/>
    <property type="match status" value="1"/>
</dbReference>
<dbReference type="PANTHER" id="PTHR28052:SF1">
    <property type="entry name" value="UPF0545 PROTEIN C22ORF39"/>
    <property type="match status" value="1"/>
</dbReference>
<feature type="compositionally biased region" description="Basic and acidic residues" evidence="1">
    <location>
        <begin position="32"/>
        <end position="50"/>
    </location>
</feature>
<evidence type="ECO:0000256" key="1">
    <source>
        <dbReference type="SAM" id="MobiDB-lite"/>
    </source>
</evidence>
<feature type="compositionally biased region" description="Polar residues" evidence="1">
    <location>
        <begin position="1"/>
        <end position="15"/>
    </location>
</feature>
<name>A0AAN7AJ68_9PEZI</name>
<dbReference type="InterPro" id="IPR021475">
    <property type="entry name" value="Pants/Emi1-like"/>
</dbReference>
<evidence type="ECO:0000313" key="3">
    <source>
        <dbReference type="Proteomes" id="UP001302126"/>
    </source>
</evidence>
<dbReference type="AlphaFoldDB" id="A0AAN7AJ68"/>
<organism evidence="2 3">
    <name type="scientific">Podospora australis</name>
    <dbReference type="NCBI Taxonomy" id="1536484"/>
    <lineage>
        <taxon>Eukaryota</taxon>
        <taxon>Fungi</taxon>
        <taxon>Dikarya</taxon>
        <taxon>Ascomycota</taxon>
        <taxon>Pezizomycotina</taxon>
        <taxon>Sordariomycetes</taxon>
        <taxon>Sordariomycetidae</taxon>
        <taxon>Sordariales</taxon>
        <taxon>Podosporaceae</taxon>
        <taxon>Podospora</taxon>
    </lineage>
</organism>
<comment type="caution">
    <text evidence="2">The sequence shown here is derived from an EMBL/GenBank/DDBJ whole genome shotgun (WGS) entry which is preliminary data.</text>
</comment>
<feature type="compositionally biased region" description="Low complexity" evidence="1">
    <location>
        <begin position="77"/>
        <end position="87"/>
    </location>
</feature>